<evidence type="ECO:0000313" key="2">
    <source>
        <dbReference type="Proteomes" id="UP001147830"/>
    </source>
</evidence>
<keyword evidence="2" id="KW-1185">Reference proteome</keyword>
<proteinExistence type="predicted"/>
<dbReference type="Proteomes" id="UP001147830">
    <property type="component" value="Unassembled WGS sequence"/>
</dbReference>
<dbReference type="EMBL" id="JAOANI010000019">
    <property type="protein sequence ID" value="MCT7359916.1"/>
    <property type="molecule type" value="Genomic_DNA"/>
</dbReference>
<sequence>MISKSQSISVRLSEDDYAYLMAIRQNGALTQSDKVRELIAMAREAVGTESFARSFITASDTIAPYRARYKSPESGRSVLNDAVFDLLTESAALIQSLDGKSGAADLERQLFPVLTDLLRRLLPVLLTGSGGHVLNADQAELARQQLLNDFSHLNNATRKE</sequence>
<gene>
    <name evidence="1" type="ORF">NYR02_12925</name>
</gene>
<reference evidence="1" key="1">
    <citation type="journal article" date="2022" name="Front. Microbiol.">
        <title>Genome-based taxonomic rearrangement of Oceanobacter-related bacteria including the description of Thalassolituus hydrocarbonoclasticus sp. nov. and Thalassolituus pacificus sp. nov. and emended description of the genus Thalassolituus.</title>
        <authorList>
            <person name="Dong C."/>
            <person name="Wei L."/>
            <person name="Wang J."/>
            <person name="Lai Q."/>
            <person name="Huang Z."/>
            <person name="Shao Z."/>
        </authorList>
    </citation>
    <scope>NUCLEOTIDE SEQUENCE</scope>
    <source>
        <strain evidence="1">59MF3M-4</strain>
    </source>
</reference>
<accession>A0A9X2WG88</accession>
<protein>
    <submittedName>
        <fullName evidence="1">Uncharacterized protein</fullName>
    </submittedName>
</protein>
<reference evidence="1" key="2">
    <citation type="submission" date="2022-08" db="EMBL/GenBank/DDBJ databases">
        <authorList>
            <person name="Dong C."/>
        </authorList>
    </citation>
    <scope>NUCLEOTIDE SEQUENCE</scope>
    <source>
        <strain evidence="1">59MF3M-4</strain>
    </source>
</reference>
<organism evidence="1 2">
    <name type="scientific">Thalassolituus pacificus</name>
    <dbReference type="NCBI Taxonomy" id="2975440"/>
    <lineage>
        <taxon>Bacteria</taxon>
        <taxon>Pseudomonadati</taxon>
        <taxon>Pseudomonadota</taxon>
        <taxon>Gammaproteobacteria</taxon>
        <taxon>Oceanospirillales</taxon>
        <taxon>Oceanospirillaceae</taxon>
        <taxon>Thalassolituus</taxon>
    </lineage>
</organism>
<dbReference type="AlphaFoldDB" id="A0A9X2WG88"/>
<name>A0A9X2WG88_9GAMM</name>
<dbReference type="RefSeq" id="WP_260976767.1">
    <property type="nucleotide sequence ID" value="NZ_JAOANI010000019.1"/>
</dbReference>
<evidence type="ECO:0000313" key="1">
    <source>
        <dbReference type="EMBL" id="MCT7359916.1"/>
    </source>
</evidence>
<comment type="caution">
    <text evidence="1">The sequence shown here is derived from an EMBL/GenBank/DDBJ whole genome shotgun (WGS) entry which is preliminary data.</text>
</comment>